<sequence>MRTSRTVVEAAEIEALAAIGREWRERLLKQYEAVGTSATNSRLHATRCAHGPFHDIKHHTAKESYLA</sequence>
<reference evidence="1 2" key="1">
    <citation type="submission" date="2019-09" db="EMBL/GenBank/DDBJ databases">
        <authorList>
            <person name="Depoorter E."/>
        </authorList>
    </citation>
    <scope>NUCLEOTIDE SEQUENCE [LARGE SCALE GENOMIC DNA]</scope>
    <source>
        <strain evidence="1">LMG 26883</strain>
    </source>
</reference>
<accession>A0A6P2LKE9</accession>
<evidence type="ECO:0000313" key="2">
    <source>
        <dbReference type="Proteomes" id="UP000494162"/>
    </source>
</evidence>
<organism evidence="1 2">
    <name type="scientific">Burkholderia pseudomultivorans</name>
    <dbReference type="NCBI Taxonomy" id="1207504"/>
    <lineage>
        <taxon>Bacteria</taxon>
        <taxon>Pseudomonadati</taxon>
        <taxon>Pseudomonadota</taxon>
        <taxon>Betaproteobacteria</taxon>
        <taxon>Burkholderiales</taxon>
        <taxon>Burkholderiaceae</taxon>
        <taxon>Burkholderia</taxon>
        <taxon>Burkholderia cepacia complex</taxon>
    </lineage>
</organism>
<protein>
    <submittedName>
        <fullName evidence="1">Uncharacterized protein</fullName>
    </submittedName>
</protein>
<evidence type="ECO:0000313" key="1">
    <source>
        <dbReference type="EMBL" id="VWB68930.1"/>
    </source>
</evidence>
<proteinExistence type="predicted"/>
<gene>
    <name evidence="1" type="ORF">BPS26883_03264</name>
</gene>
<dbReference type="AlphaFoldDB" id="A0A6P2LKE9"/>
<dbReference type="EMBL" id="CABVPP010000022">
    <property type="protein sequence ID" value="VWB68930.1"/>
    <property type="molecule type" value="Genomic_DNA"/>
</dbReference>
<dbReference type="Proteomes" id="UP000494162">
    <property type="component" value="Unassembled WGS sequence"/>
</dbReference>
<name>A0A6P2LKE9_9BURK</name>